<sequence>MRLVFRRKLFWLMLGFALLNFLFVFGAIYLLATLKAQQPEIGKMLSVMLPDLAGTGKTFLNFMLAQGTVTMILLAFAGSVLAGNDHRRGGLTFYLSRRISVLHYAGGKLLAIGLLVSLTTTLPALVLFLEQGMLGDTAKYFGENYTIAFGILGYGGLIAVTLGLLLFALVSWMPRPVPLVMSWACLFFFLPVLSEILSRVFDDRQWRLLNLWRDIYAVGSRCFGEAAVRSRDVAQLSEAAAVIVAVCLLSFIAIVFRIRQLRHQS</sequence>
<feature type="transmembrane region" description="Helical" evidence="1">
    <location>
        <begin position="59"/>
        <end position="81"/>
    </location>
</feature>
<name>A0A381ZJI2_9ZZZZ</name>
<dbReference type="AlphaFoldDB" id="A0A381ZJI2"/>
<feature type="transmembrane region" description="Helical" evidence="1">
    <location>
        <begin position="179"/>
        <end position="201"/>
    </location>
</feature>
<evidence type="ECO:0000256" key="1">
    <source>
        <dbReference type="SAM" id="Phobius"/>
    </source>
</evidence>
<feature type="transmembrane region" description="Helical" evidence="1">
    <location>
        <begin position="239"/>
        <end position="258"/>
    </location>
</feature>
<keyword evidence="1" id="KW-0472">Membrane</keyword>
<dbReference type="EMBL" id="UINC01021578">
    <property type="protein sequence ID" value="SVA89416.1"/>
    <property type="molecule type" value="Genomic_DNA"/>
</dbReference>
<organism evidence="2">
    <name type="scientific">marine metagenome</name>
    <dbReference type="NCBI Taxonomy" id="408172"/>
    <lineage>
        <taxon>unclassified sequences</taxon>
        <taxon>metagenomes</taxon>
        <taxon>ecological metagenomes</taxon>
    </lineage>
</organism>
<evidence type="ECO:0008006" key="3">
    <source>
        <dbReference type="Google" id="ProtNLM"/>
    </source>
</evidence>
<proteinExistence type="predicted"/>
<feature type="transmembrane region" description="Helical" evidence="1">
    <location>
        <begin position="147"/>
        <end position="172"/>
    </location>
</feature>
<accession>A0A381ZJI2</accession>
<gene>
    <name evidence="2" type="ORF">METZ01_LOCUS142270</name>
</gene>
<reference evidence="2" key="1">
    <citation type="submission" date="2018-05" db="EMBL/GenBank/DDBJ databases">
        <authorList>
            <person name="Lanie J.A."/>
            <person name="Ng W.-L."/>
            <person name="Kazmierczak K.M."/>
            <person name="Andrzejewski T.M."/>
            <person name="Davidsen T.M."/>
            <person name="Wayne K.J."/>
            <person name="Tettelin H."/>
            <person name="Glass J.I."/>
            <person name="Rusch D."/>
            <person name="Podicherti R."/>
            <person name="Tsui H.-C.T."/>
            <person name="Winkler M.E."/>
        </authorList>
    </citation>
    <scope>NUCLEOTIDE SEQUENCE</scope>
</reference>
<evidence type="ECO:0000313" key="2">
    <source>
        <dbReference type="EMBL" id="SVA89416.1"/>
    </source>
</evidence>
<feature type="transmembrane region" description="Helical" evidence="1">
    <location>
        <begin position="101"/>
        <end position="127"/>
    </location>
</feature>
<protein>
    <recommendedName>
        <fullName evidence="3">ABC-2 type transporter domain-containing protein</fullName>
    </recommendedName>
</protein>
<keyword evidence="1" id="KW-1133">Transmembrane helix</keyword>
<keyword evidence="1" id="KW-0812">Transmembrane</keyword>
<feature type="transmembrane region" description="Helical" evidence="1">
    <location>
        <begin position="9"/>
        <end position="32"/>
    </location>
</feature>